<name>A0AAV8XJP2_9CUCU</name>
<accession>A0AAV8XJP2</accession>
<evidence type="ECO:0000256" key="1">
    <source>
        <dbReference type="SAM" id="Phobius"/>
    </source>
</evidence>
<evidence type="ECO:0008006" key="4">
    <source>
        <dbReference type="Google" id="ProtNLM"/>
    </source>
</evidence>
<reference evidence="2" key="1">
    <citation type="journal article" date="2023" name="Insect Mol. Biol.">
        <title>Genome sequencing provides insights into the evolution of gene families encoding plant cell wall-degrading enzymes in longhorned beetles.</title>
        <authorList>
            <person name="Shin N.R."/>
            <person name="Okamura Y."/>
            <person name="Kirsch R."/>
            <person name="Pauchet Y."/>
        </authorList>
    </citation>
    <scope>NUCLEOTIDE SEQUENCE</scope>
    <source>
        <strain evidence="2">AMC_N1</strain>
    </source>
</reference>
<gene>
    <name evidence="2" type="ORF">NQ318_007691</name>
</gene>
<evidence type="ECO:0000313" key="2">
    <source>
        <dbReference type="EMBL" id="KAJ8939060.1"/>
    </source>
</evidence>
<evidence type="ECO:0000313" key="3">
    <source>
        <dbReference type="Proteomes" id="UP001162162"/>
    </source>
</evidence>
<dbReference type="Proteomes" id="UP001162162">
    <property type="component" value="Unassembled WGS sequence"/>
</dbReference>
<comment type="caution">
    <text evidence="2">The sequence shown here is derived from an EMBL/GenBank/DDBJ whole genome shotgun (WGS) entry which is preliminary data.</text>
</comment>
<dbReference type="EMBL" id="JAPWTK010000511">
    <property type="protein sequence ID" value="KAJ8939060.1"/>
    <property type="molecule type" value="Genomic_DNA"/>
</dbReference>
<protein>
    <recommendedName>
        <fullName evidence="4">DNA-directed DNA polymerase</fullName>
    </recommendedName>
</protein>
<proteinExistence type="predicted"/>
<dbReference type="PANTHER" id="PTHR31511">
    <property type="entry name" value="PROTEIN CBG23764"/>
    <property type="match status" value="1"/>
</dbReference>
<keyword evidence="1" id="KW-0472">Membrane</keyword>
<keyword evidence="1" id="KW-0812">Transmembrane</keyword>
<sequence>MKKIRDCHLTGKYRGPAHKFSTSLIPINKEKYISFTKSVPGSQIEFRFILFSIYGCIIGYIIIFGKRRINKFTKKNLKILKRGFPYDYIYSLDKLSEAKLPDKEHFYNKPNGSDITDEDYEHAKTVWTAFKIQNLGEYSDLYLKTNVILLADVFENFPQKYLNIYQLDAAYYYTLPGFTWDCMLKYTKIELEFLQDVDVLLFIERGIRGGASQCCNRYAKANN</sequence>
<keyword evidence="1" id="KW-1133">Transmembrane helix</keyword>
<dbReference type="PANTHER" id="PTHR31511:SF12">
    <property type="entry name" value="RHO TERMINATION FACTOR N-TERMINAL DOMAIN-CONTAINING PROTEIN"/>
    <property type="match status" value="1"/>
</dbReference>
<dbReference type="AlphaFoldDB" id="A0AAV8XJP2"/>
<keyword evidence="3" id="KW-1185">Reference proteome</keyword>
<feature type="transmembrane region" description="Helical" evidence="1">
    <location>
        <begin position="46"/>
        <end position="65"/>
    </location>
</feature>
<organism evidence="2 3">
    <name type="scientific">Aromia moschata</name>
    <dbReference type="NCBI Taxonomy" id="1265417"/>
    <lineage>
        <taxon>Eukaryota</taxon>
        <taxon>Metazoa</taxon>
        <taxon>Ecdysozoa</taxon>
        <taxon>Arthropoda</taxon>
        <taxon>Hexapoda</taxon>
        <taxon>Insecta</taxon>
        <taxon>Pterygota</taxon>
        <taxon>Neoptera</taxon>
        <taxon>Endopterygota</taxon>
        <taxon>Coleoptera</taxon>
        <taxon>Polyphaga</taxon>
        <taxon>Cucujiformia</taxon>
        <taxon>Chrysomeloidea</taxon>
        <taxon>Cerambycidae</taxon>
        <taxon>Cerambycinae</taxon>
        <taxon>Callichromatini</taxon>
        <taxon>Aromia</taxon>
    </lineage>
</organism>